<gene>
    <name evidence="1" type="ORF">FPK87_14310</name>
</gene>
<sequence>MKPSVLCINLGALAEQNVPSTGHGVYPFDLNAVAANNFHFINRAVVDHPNEDSFEFQIGKSMPQILGYIVVKHGEKILSYARKHAEGEARLLGSRSIGFGGHVDLEDYLFAGYDADAGVCYEPAFPKVLQYSIKRELQEELLLNTLDDSQIKFEGIIVDTNDSVGRVHRGLLCVIELEDPSEVTSTKETQDLLWQPLDELKKDVDLYEGWSQIAIVSELI</sequence>
<dbReference type="Gene3D" id="3.90.79.10">
    <property type="entry name" value="Nucleoside Triphosphate Pyrophosphohydrolase"/>
    <property type="match status" value="1"/>
</dbReference>
<dbReference type="RefSeq" id="WP_004716604.1">
    <property type="nucleotide sequence ID" value="NZ_JAESHO010000001.1"/>
</dbReference>
<comment type="caution">
    <text evidence="1">The sequence shown here is derived from an EMBL/GenBank/DDBJ whole genome shotgun (WGS) entry which is preliminary data.</text>
</comment>
<proteinExistence type="predicted"/>
<dbReference type="AlphaFoldDB" id="A0ABD5DC18"/>
<organism evidence="1">
    <name type="scientific">Acinetobacter baumannii</name>
    <dbReference type="NCBI Taxonomy" id="470"/>
    <lineage>
        <taxon>Bacteria</taxon>
        <taxon>Pseudomonadati</taxon>
        <taxon>Pseudomonadota</taxon>
        <taxon>Gammaproteobacteria</taxon>
        <taxon>Moraxellales</taxon>
        <taxon>Moraxellaceae</taxon>
        <taxon>Acinetobacter</taxon>
        <taxon>Acinetobacter calcoaceticus/baumannii complex</taxon>
    </lineage>
</organism>
<reference evidence="1" key="1">
    <citation type="submission" date="2019-07" db="EMBL/GenBank/DDBJ databases">
        <title>Biological characteristics of mucoid Acinetobacter baumannii from a general hospital in China.</title>
        <authorList>
            <person name="Hua X."/>
            <person name="Yu Y."/>
        </authorList>
    </citation>
    <scope>NUCLEOTIDE SEQUENCE [LARGE SCALE GENOMIC DNA]</scope>
    <source>
        <strain evidence="1">N41</strain>
    </source>
</reference>
<evidence type="ECO:0008006" key="2">
    <source>
        <dbReference type="Google" id="ProtNLM"/>
    </source>
</evidence>
<name>A0ABD5DC18_ACIBA</name>
<accession>A0ABD5DC18</accession>
<dbReference type="EMBL" id="VMBB01000021">
    <property type="protein sequence ID" value="MDR8261627.1"/>
    <property type="molecule type" value="Genomic_DNA"/>
</dbReference>
<evidence type="ECO:0000313" key="1">
    <source>
        <dbReference type="EMBL" id="MDR8261627.1"/>
    </source>
</evidence>
<protein>
    <recommendedName>
        <fullName evidence="2">Nudix hydrolase domain-containing protein</fullName>
    </recommendedName>
</protein>